<evidence type="ECO:0000256" key="1">
    <source>
        <dbReference type="SAM" id="MobiDB-lite"/>
    </source>
</evidence>
<dbReference type="RefSeq" id="WP_116182249.1">
    <property type="nucleotide sequence ID" value="NZ_CP144378.1"/>
</dbReference>
<feature type="region of interest" description="Disordered" evidence="1">
    <location>
        <begin position="71"/>
        <end position="95"/>
    </location>
</feature>
<sequence length="95" mass="10018">MIEGRILWMRPSTLLEESMAQVHRIGPGDHPVTRDEVLAAIDQLLAGHTEAPDAITVPGALGIVRGLVAGMPSSAGSPPADRPDAVVLPLSRRHT</sequence>
<reference evidence="2 3" key="1">
    <citation type="submission" date="2018-08" db="EMBL/GenBank/DDBJ databases">
        <title>Genomic Encyclopedia of Archaeal and Bacterial Type Strains, Phase II (KMG-II): from individual species to whole genera.</title>
        <authorList>
            <person name="Goeker M."/>
        </authorList>
    </citation>
    <scope>NUCLEOTIDE SEQUENCE [LARGE SCALE GENOMIC DNA]</scope>
    <source>
        <strain evidence="2 3">DSM 45791</strain>
    </source>
</reference>
<protein>
    <submittedName>
        <fullName evidence="2">Uncharacterized protein</fullName>
    </submittedName>
</protein>
<proteinExistence type="predicted"/>
<dbReference type="Proteomes" id="UP000256269">
    <property type="component" value="Unassembled WGS sequence"/>
</dbReference>
<accession>A0A3E0G5J1</accession>
<keyword evidence="3" id="KW-1185">Reference proteome</keyword>
<evidence type="ECO:0000313" key="3">
    <source>
        <dbReference type="Proteomes" id="UP000256269"/>
    </source>
</evidence>
<name>A0A3E0G5J1_9PSEU</name>
<gene>
    <name evidence="2" type="ORF">BCF44_13829</name>
</gene>
<dbReference type="AlphaFoldDB" id="A0A3E0G5J1"/>
<evidence type="ECO:0000313" key="2">
    <source>
        <dbReference type="EMBL" id="REH18042.1"/>
    </source>
</evidence>
<organism evidence="2 3">
    <name type="scientific">Kutzneria buriramensis</name>
    <dbReference type="NCBI Taxonomy" id="1045776"/>
    <lineage>
        <taxon>Bacteria</taxon>
        <taxon>Bacillati</taxon>
        <taxon>Actinomycetota</taxon>
        <taxon>Actinomycetes</taxon>
        <taxon>Pseudonocardiales</taxon>
        <taxon>Pseudonocardiaceae</taxon>
        <taxon>Kutzneria</taxon>
    </lineage>
</organism>
<dbReference type="EMBL" id="QUNO01000038">
    <property type="protein sequence ID" value="REH18042.1"/>
    <property type="molecule type" value="Genomic_DNA"/>
</dbReference>
<comment type="caution">
    <text evidence="2">The sequence shown here is derived from an EMBL/GenBank/DDBJ whole genome shotgun (WGS) entry which is preliminary data.</text>
</comment>